<dbReference type="Gene3D" id="1.10.287.130">
    <property type="match status" value="1"/>
</dbReference>
<dbReference type="EMBL" id="SMOD01000031">
    <property type="protein sequence ID" value="TDG04176.1"/>
    <property type="molecule type" value="Genomic_DNA"/>
</dbReference>
<dbReference type="InterPro" id="IPR003594">
    <property type="entry name" value="HATPase_dom"/>
</dbReference>
<evidence type="ECO:0000256" key="8">
    <source>
        <dbReference type="ARBA" id="ARBA00022777"/>
    </source>
</evidence>
<dbReference type="GO" id="GO:0005524">
    <property type="term" value="F:ATP binding"/>
    <property type="evidence" value="ECO:0007669"/>
    <property type="project" value="UniProtKB-KW"/>
</dbReference>
<feature type="transmembrane region" description="Helical" evidence="13">
    <location>
        <begin position="70"/>
        <end position="87"/>
    </location>
</feature>
<evidence type="ECO:0000313" key="15">
    <source>
        <dbReference type="EMBL" id="TDG04176.1"/>
    </source>
</evidence>
<evidence type="ECO:0000259" key="14">
    <source>
        <dbReference type="PROSITE" id="PS50109"/>
    </source>
</evidence>
<keyword evidence="6 13" id="KW-0812">Transmembrane</keyword>
<evidence type="ECO:0000256" key="2">
    <source>
        <dbReference type="ARBA" id="ARBA00004141"/>
    </source>
</evidence>
<keyword evidence="4" id="KW-0597">Phosphoprotein</keyword>
<dbReference type="SMART" id="SM00387">
    <property type="entry name" value="HATPase_c"/>
    <property type="match status" value="1"/>
</dbReference>
<evidence type="ECO:0000256" key="7">
    <source>
        <dbReference type="ARBA" id="ARBA00022741"/>
    </source>
</evidence>
<dbReference type="InterPro" id="IPR029016">
    <property type="entry name" value="GAF-like_dom_sf"/>
</dbReference>
<organism evidence="15 16">
    <name type="scientific">Paraburkholderia guartelaensis</name>
    <dbReference type="NCBI Taxonomy" id="2546446"/>
    <lineage>
        <taxon>Bacteria</taxon>
        <taxon>Pseudomonadati</taxon>
        <taxon>Pseudomonadota</taxon>
        <taxon>Betaproteobacteria</taxon>
        <taxon>Burkholderiales</taxon>
        <taxon>Burkholderiaceae</taxon>
        <taxon>Paraburkholderia</taxon>
    </lineage>
</organism>
<dbReference type="RefSeq" id="WP_133187154.1">
    <property type="nucleotide sequence ID" value="NZ_SMOD01000031.1"/>
</dbReference>
<dbReference type="OrthoDB" id="9806130at2"/>
<dbReference type="InterPro" id="IPR005467">
    <property type="entry name" value="His_kinase_dom"/>
</dbReference>
<dbReference type="CDD" id="cd00075">
    <property type="entry name" value="HATPase"/>
    <property type="match status" value="1"/>
</dbReference>
<name>A0A4R5L5Y4_9BURK</name>
<evidence type="ECO:0000256" key="9">
    <source>
        <dbReference type="ARBA" id="ARBA00022840"/>
    </source>
</evidence>
<feature type="domain" description="Histidine kinase" evidence="14">
    <location>
        <begin position="315"/>
        <end position="529"/>
    </location>
</feature>
<dbReference type="SMART" id="SM00388">
    <property type="entry name" value="HisKA"/>
    <property type="match status" value="1"/>
</dbReference>
<dbReference type="InterPro" id="IPR038318">
    <property type="entry name" value="KdpD_sf"/>
</dbReference>
<dbReference type="CDD" id="cd00082">
    <property type="entry name" value="HisKA"/>
    <property type="match status" value="1"/>
</dbReference>
<comment type="catalytic activity">
    <reaction evidence="1">
        <text>ATP + protein L-histidine = ADP + protein N-phospho-L-histidine.</text>
        <dbReference type="EC" id="2.7.13.3"/>
    </reaction>
</comment>
<dbReference type="Pfam" id="PF13492">
    <property type="entry name" value="GAF_3"/>
    <property type="match status" value="1"/>
</dbReference>
<dbReference type="SUPFAM" id="SSF55781">
    <property type="entry name" value="GAF domain-like"/>
    <property type="match status" value="1"/>
</dbReference>
<evidence type="ECO:0000256" key="13">
    <source>
        <dbReference type="SAM" id="Phobius"/>
    </source>
</evidence>
<feature type="transmembrane region" description="Helical" evidence="13">
    <location>
        <begin position="94"/>
        <end position="112"/>
    </location>
</feature>
<keyword evidence="8" id="KW-0418">Kinase</keyword>
<evidence type="ECO:0000313" key="16">
    <source>
        <dbReference type="Proteomes" id="UP000295606"/>
    </source>
</evidence>
<dbReference type="InterPro" id="IPR036097">
    <property type="entry name" value="HisK_dim/P_sf"/>
</dbReference>
<keyword evidence="10 13" id="KW-1133">Transmembrane helix</keyword>
<dbReference type="SUPFAM" id="SSF47384">
    <property type="entry name" value="Homodimeric domain of signal transducing histidine kinase"/>
    <property type="match status" value="1"/>
</dbReference>
<dbReference type="Gene3D" id="3.30.565.10">
    <property type="entry name" value="Histidine kinase-like ATPase, C-terminal domain"/>
    <property type="match status" value="1"/>
</dbReference>
<evidence type="ECO:0000256" key="10">
    <source>
        <dbReference type="ARBA" id="ARBA00022989"/>
    </source>
</evidence>
<feature type="transmembrane region" description="Helical" evidence="13">
    <location>
        <begin position="124"/>
        <end position="144"/>
    </location>
</feature>
<dbReference type="GO" id="GO:0042802">
    <property type="term" value="F:identical protein binding"/>
    <property type="evidence" value="ECO:0007669"/>
    <property type="project" value="UniProtKB-ARBA"/>
</dbReference>
<comment type="subcellular location">
    <subcellularLocation>
        <location evidence="2">Membrane</location>
        <topology evidence="2">Multi-pass membrane protein</topology>
    </subcellularLocation>
</comment>
<accession>A0A4R5L5Y4</accession>
<comment type="caution">
    <text evidence="15">The sequence shown here is derived from an EMBL/GenBank/DDBJ whole genome shotgun (WGS) entry which is preliminary data.</text>
</comment>
<dbReference type="InterPro" id="IPR004358">
    <property type="entry name" value="Sig_transdc_His_kin-like_C"/>
</dbReference>
<evidence type="ECO:0000256" key="5">
    <source>
        <dbReference type="ARBA" id="ARBA00022679"/>
    </source>
</evidence>
<dbReference type="GO" id="GO:0000155">
    <property type="term" value="F:phosphorelay sensor kinase activity"/>
    <property type="evidence" value="ECO:0007669"/>
    <property type="project" value="InterPro"/>
</dbReference>
<dbReference type="FunFam" id="3.30.565.10:FF:000042">
    <property type="entry name" value="Two-component sensor histidine kinase KdpD"/>
    <property type="match status" value="1"/>
</dbReference>
<evidence type="ECO:0000256" key="11">
    <source>
        <dbReference type="ARBA" id="ARBA00023012"/>
    </source>
</evidence>
<dbReference type="PROSITE" id="PS50109">
    <property type="entry name" value="HIS_KIN"/>
    <property type="match status" value="1"/>
</dbReference>
<keyword evidence="11" id="KW-0902">Two-component regulatory system</keyword>
<dbReference type="PRINTS" id="PR00344">
    <property type="entry name" value="BCTRLSENSOR"/>
</dbReference>
<dbReference type="EC" id="2.7.13.3" evidence="3"/>
<evidence type="ECO:0000256" key="1">
    <source>
        <dbReference type="ARBA" id="ARBA00000085"/>
    </source>
</evidence>
<dbReference type="Pfam" id="PF13493">
    <property type="entry name" value="DUF4118"/>
    <property type="match status" value="1"/>
</dbReference>
<dbReference type="PANTHER" id="PTHR45569:SF1">
    <property type="entry name" value="SENSOR PROTEIN KDPD"/>
    <property type="match status" value="1"/>
</dbReference>
<dbReference type="AlphaFoldDB" id="A0A4R5L5Y4"/>
<evidence type="ECO:0000256" key="3">
    <source>
        <dbReference type="ARBA" id="ARBA00012438"/>
    </source>
</evidence>
<dbReference type="InterPro" id="IPR025201">
    <property type="entry name" value="KdpD_TM"/>
</dbReference>
<sequence length="539" mass="57528">MDMHDEARAHRAPIERLMACVSAMRSRRRKLAREGALADAREGPSPAGGFGAALLACGATTLAANELLRVFAPSNVVMLFLFVVVLLSLRYGRLVGAWSALLSVASFDFFFVDPRFSFAVSDTQYLFTFTLILVVALVTGQLGAGLREKALVATAGERRATALARVARELSGAISAEEVAHVCAQTLALLVQVRVALVVTSERGTLRTIGEADFVDDSIAHWTFAHLQPAGAGTTALPGARALYLPLRGPIATRGVIAVVGSDGAPLADASARGLLEACCSLIALALERCHFIEIAQSAQLRVEGERLRNALLAAVSHDLKTPLTAIGGLAETLERADALPDEERRVVSRAIRMQTEGLHWLVTNLLDLARMQGEGVRLNKEWHALDEIVGSAFARLGTSLDAHRTRTDLAVGLPLIELDAIAFERVLVNLIDNAVKYTPPGSTVTVRAHAAGDCVHVVVEDDGPGLPRIESERLFEAFARGVKESSISGVGLGLALCRTIVEAHGGAIECENREPRGARFTISLPMSTPPDFLEEPTA</sequence>
<keyword evidence="7" id="KW-0547">Nucleotide-binding</keyword>
<dbReference type="InterPro" id="IPR052023">
    <property type="entry name" value="Histidine_kinase_KdpD"/>
</dbReference>
<reference evidence="15 16" key="1">
    <citation type="submission" date="2019-03" db="EMBL/GenBank/DDBJ databases">
        <title>Paraburkholderia sp. isolated from native Mimosa gymnas in Guartela State Park, Brazil.</title>
        <authorList>
            <person name="Paulitsch F."/>
            <person name="Hungria M."/>
            <person name="Delamuta J.R.M."/>
            <person name="Ribeiro R.A."/>
            <person name="Dall'Agnol R."/>
            <person name="Silva J.S.B."/>
        </authorList>
    </citation>
    <scope>NUCLEOTIDE SEQUENCE [LARGE SCALE GENOMIC DNA]</scope>
    <source>
        <strain evidence="15 16">CNPSo 3008</strain>
    </source>
</reference>
<evidence type="ECO:0000256" key="6">
    <source>
        <dbReference type="ARBA" id="ARBA00022692"/>
    </source>
</evidence>
<gene>
    <name evidence="15" type="ORF">E1N52_31320</name>
</gene>
<proteinExistence type="predicted"/>
<dbReference type="Pfam" id="PF00512">
    <property type="entry name" value="HisKA"/>
    <property type="match status" value="1"/>
</dbReference>
<dbReference type="InterPro" id="IPR003661">
    <property type="entry name" value="HisK_dim/P_dom"/>
</dbReference>
<evidence type="ECO:0000256" key="4">
    <source>
        <dbReference type="ARBA" id="ARBA00022553"/>
    </source>
</evidence>
<keyword evidence="12 13" id="KW-0472">Membrane</keyword>
<dbReference type="GO" id="GO:0005886">
    <property type="term" value="C:plasma membrane"/>
    <property type="evidence" value="ECO:0007669"/>
    <property type="project" value="TreeGrafter"/>
</dbReference>
<evidence type="ECO:0000256" key="12">
    <source>
        <dbReference type="ARBA" id="ARBA00023136"/>
    </source>
</evidence>
<dbReference type="SUPFAM" id="SSF55874">
    <property type="entry name" value="ATPase domain of HSP90 chaperone/DNA topoisomerase II/histidine kinase"/>
    <property type="match status" value="1"/>
</dbReference>
<dbReference type="Gene3D" id="3.30.450.40">
    <property type="match status" value="1"/>
</dbReference>
<dbReference type="InterPro" id="IPR003018">
    <property type="entry name" value="GAF"/>
</dbReference>
<dbReference type="Proteomes" id="UP000295606">
    <property type="component" value="Unassembled WGS sequence"/>
</dbReference>
<dbReference type="Pfam" id="PF02518">
    <property type="entry name" value="HATPase_c"/>
    <property type="match status" value="1"/>
</dbReference>
<dbReference type="Gene3D" id="1.20.120.620">
    <property type="entry name" value="Backbone structure of the membrane domain of e. Coli histidine kinase receptor kdpd"/>
    <property type="match status" value="1"/>
</dbReference>
<dbReference type="InterPro" id="IPR036890">
    <property type="entry name" value="HATPase_C_sf"/>
</dbReference>
<keyword evidence="5" id="KW-0808">Transferase</keyword>
<keyword evidence="9" id="KW-0067">ATP-binding</keyword>
<dbReference type="PANTHER" id="PTHR45569">
    <property type="entry name" value="SENSOR PROTEIN KDPD"/>
    <property type="match status" value="1"/>
</dbReference>
<protein>
    <recommendedName>
        <fullName evidence="3">histidine kinase</fullName>
        <ecNumber evidence="3">2.7.13.3</ecNumber>
    </recommendedName>
</protein>